<proteinExistence type="inferred from homology"/>
<dbReference type="InterPro" id="IPR003856">
    <property type="entry name" value="LPS_length_determ_N"/>
</dbReference>
<comment type="subcellular location">
    <subcellularLocation>
        <location evidence="1">Cell inner membrane</location>
        <topology evidence="1">Multi-pass membrane protein</topology>
    </subcellularLocation>
</comment>
<organism evidence="20 21">
    <name type="scientific">Hypericibacter terrae</name>
    <dbReference type="NCBI Taxonomy" id="2602015"/>
    <lineage>
        <taxon>Bacteria</taxon>
        <taxon>Pseudomonadati</taxon>
        <taxon>Pseudomonadota</taxon>
        <taxon>Alphaproteobacteria</taxon>
        <taxon>Rhodospirillales</taxon>
        <taxon>Dongiaceae</taxon>
        <taxon>Hypericibacter</taxon>
    </lineage>
</organism>
<dbReference type="KEGG" id="htq:FRZ44_03190"/>
<dbReference type="GO" id="GO:0004715">
    <property type="term" value="F:non-membrane spanning protein tyrosine kinase activity"/>
    <property type="evidence" value="ECO:0007669"/>
    <property type="project" value="UniProtKB-EC"/>
</dbReference>
<keyword evidence="7" id="KW-0808">Transferase</keyword>
<keyword evidence="21" id="KW-1185">Reference proteome</keyword>
<dbReference type="SUPFAM" id="SSF52540">
    <property type="entry name" value="P-loop containing nucleoside triphosphate hydrolases"/>
    <property type="match status" value="1"/>
</dbReference>
<evidence type="ECO:0000259" key="17">
    <source>
        <dbReference type="Pfam" id="PF02706"/>
    </source>
</evidence>
<dbReference type="EMBL" id="CP042906">
    <property type="protein sequence ID" value="QEX15039.1"/>
    <property type="molecule type" value="Genomic_DNA"/>
</dbReference>
<evidence type="ECO:0000256" key="13">
    <source>
        <dbReference type="ARBA" id="ARBA00023136"/>
    </source>
</evidence>
<dbReference type="InterPro" id="IPR032807">
    <property type="entry name" value="GNVR"/>
</dbReference>
<comment type="catalytic activity">
    <reaction evidence="15">
        <text>L-tyrosyl-[protein] + ATP = O-phospho-L-tyrosyl-[protein] + ADP + H(+)</text>
        <dbReference type="Rhea" id="RHEA:10596"/>
        <dbReference type="Rhea" id="RHEA-COMP:10136"/>
        <dbReference type="Rhea" id="RHEA-COMP:20101"/>
        <dbReference type="ChEBI" id="CHEBI:15378"/>
        <dbReference type="ChEBI" id="CHEBI:30616"/>
        <dbReference type="ChEBI" id="CHEBI:46858"/>
        <dbReference type="ChEBI" id="CHEBI:61978"/>
        <dbReference type="ChEBI" id="CHEBI:456216"/>
        <dbReference type="EC" id="2.7.10.2"/>
    </reaction>
</comment>
<dbReference type="NCBIfam" id="TIGR01007">
    <property type="entry name" value="eps_fam"/>
    <property type="match status" value="1"/>
</dbReference>
<evidence type="ECO:0000256" key="9">
    <source>
        <dbReference type="ARBA" id="ARBA00022741"/>
    </source>
</evidence>
<feature type="domain" description="Polysaccharide chain length determinant N-terminal" evidence="17">
    <location>
        <begin position="12"/>
        <end position="101"/>
    </location>
</feature>
<keyword evidence="10" id="KW-0418">Kinase</keyword>
<feature type="transmembrane region" description="Helical" evidence="16">
    <location>
        <begin position="25"/>
        <end position="46"/>
    </location>
</feature>
<keyword evidence="6" id="KW-0997">Cell inner membrane</keyword>
<dbReference type="Pfam" id="PF13807">
    <property type="entry name" value="GNVR"/>
    <property type="match status" value="1"/>
</dbReference>
<dbReference type="AlphaFoldDB" id="A0A5J6MCF6"/>
<evidence type="ECO:0000313" key="21">
    <source>
        <dbReference type="Proteomes" id="UP000326202"/>
    </source>
</evidence>
<evidence type="ECO:0000256" key="10">
    <source>
        <dbReference type="ARBA" id="ARBA00022777"/>
    </source>
</evidence>
<evidence type="ECO:0000256" key="16">
    <source>
        <dbReference type="SAM" id="Phobius"/>
    </source>
</evidence>
<evidence type="ECO:0000256" key="11">
    <source>
        <dbReference type="ARBA" id="ARBA00022840"/>
    </source>
</evidence>
<evidence type="ECO:0000256" key="8">
    <source>
        <dbReference type="ARBA" id="ARBA00022692"/>
    </source>
</evidence>
<dbReference type="CDD" id="cd05387">
    <property type="entry name" value="BY-kinase"/>
    <property type="match status" value="1"/>
</dbReference>
<gene>
    <name evidence="20" type="ORF">FRZ44_03190</name>
</gene>
<feature type="domain" description="Tyrosine-protein kinase G-rich" evidence="19">
    <location>
        <begin position="396"/>
        <end position="467"/>
    </location>
</feature>
<evidence type="ECO:0000256" key="7">
    <source>
        <dbReference type="ARBA" id="ARBA00022679"/>
    </source>
</evidence>
<dbReference type="Proteomes" id="UP000326202">
    <property type="component" value="Chromosome"/>
</dbReference>
<dbReference type="InterPro" id="IPR050445">
    <property type="entry name" value="Bact_polysacc_biosynth/exp"/>
</dbReference>
<keyword evidence="5" id="KW-1003">Cell membrane</keyword>
<dbReference type="InterPro" id="IPR025669">
    <property type="entry name" value="AAA_dom"/>
</dbReference>
<dbReference type="PANTHER" id="PTHR32309:SF13">
    <property type="entry name" value="FERRIC ENTEROBACTIN TRANSPORT PROTEIN FEPE"/>
    <property type="match status" value="1"/>
</dbReference>
<evidence type="ECO:0000256" key="4">
    <source>
        <dbReference type="ARBA" id="ARBA00011903"/>
    </source>
</evidence>
<name>A0A5J6MCF6_9PROT</name>
<dbReference type="Pfam" id="PF13614">
    <property type="entry name" value="AAA_31"/>
    <property type="match status" value="1"/>
</dbReference>
<evidence type="ECO:0000313" key="20">
    <source>
        <dbReference type="EMBL" id="QEX15039.1"/>
    </source>
</evidence>
<evidence type="ECO:0000256" key="6">
    <source>
        <dbReference type="ARBA" id="ARBA00022519"/>
    </source>
</evidence>
<dbReference type="InterPro" id="IPR005702">
    <property type="entry name" value="Wzc-like_C"/>
</dbReference>
<dbReference type="GO" id="GO:0005524">
    <property type="term" value="F:ATP binding"/>
    <property type="evidence" value="ECO:0007669"/>
    <property type="project" value="UniProtKB-KW"/>
</dbReference>
<accession>A0A5J6MCF6</accession>
<keyword evidence="11" id="KW-0067">ATP-binding</keyword>
<comment type="similarity">
    <text evidence="3">Belongs to the etk/wzc family.</text>
</comment>
<evidence type="ECO:0000256" key="15">
    <source>
        <dbReference type="ARBA" id="ARBA00051245"/>
    </source>
</evidence>
<protein>
    <recommendedName>
        <fullName evidence="4">non-specific protein-tyrosine kinase</fullName>
        <ecNumber evidence="4">2.7.10.2</ecNumber>
    </recommendedName>
</protein>
<keyword evidence="8 16" id="KW-0812">Transmembrane</keyword>
<evidence type="ECO:0000256" key="3">
    <source>
        <dbReference type="ARBA" id="ARBA00008883"/>
    </source>
</evidence>
<evidence type="ECO:0000259" key="19">
    <source>
        <dbReference type="Pfam" id="PF13807"/>
    </source>
</evidence>
<keyword evidence="13 16" id="KW-0472">Membrane</keyword>
<dbReference type="EC" id="2.7.10.2" evidence="4"/>
<evidence type="ECO:0000256" key="5">
    <source>
        <dbReference type="ARBA" id="ARBA00022475"/>
    </source>
</evidence>
<dbReference type="Pfam" id="PF02706">
    <property type="entry name" value="Wzz"/>
    <property type="match status" value="1"/>
</dbReference>
<evidence type="ECO:0000256" key="14">
    <source>
        <dbReference type="ARBA" id="ARBA00023137"/>
    </source>
</evidence>
<feature type="domain" description="AAA" evidence="18">
    <location>
        <begin position="551"/>
        <end position="668"/>
    </location>
</feature>
<dbReference type="InterPro" id="IPR027417">
    <property type="entry name" value="P-loop_NTPase"/>
</dbReference>
<evidence type="ECO:0000256" key="2">
    <source>
        <dbReference type="ARBA" id="ARBA00007316"/>
    </source>
</evidence>
<keyword evidence="12 16" id="KW-1133">Transmembrane helix</keyword>
<keyword evidence="14" id="KW-0829">Tyrosine-protein kinase</keyword>
<dbReference type="GO" id="GO:0005886">
    <property type="term" value="C:plasma membrane"/>
    <property type="evidence" value="ECO:0007669"/>
    <property type="project" value="UniProtKB-SubCell"/>
</dbReference>
<evidence type="ECO:0000259" key="18">
    <source>
        <dbReference type="Pfam" id="PF13614"/>
    </source>
</evidence>
<sequence>MAPDWAQSSGPDLQELFRRIWRRKLMIATIAVGCTLLTAAALFAIAPRYTATAQVMLDPSQSKLLDANQALAGLSPDTEAVNSAIAVVQSRDLADRVIDKLELMRDPDFNTALEPPTWFSSLLDPHTYLPADWADSIAKLLSNDAGSPPDEVRRNHNRVVEAFLKRLDAGAAGESRVVSVSFQAENPRTAAKIANAIVEEYISSGVEQRTASSKEVNVWLTQQLDTLREQVVAADQAVEDYRTKNGLIESRGDTLATQESAELGTQLVMARTDRAAAEAKLQQVQSLLNSPQGTESAGAVLQSPLIQGLRAQEAQVEQTIADLSQTYGERHPKILGAKAQLADLQGKIRQEIGRIVKDYTNEVAVARAREVSISSSLEQTRSQVASQNQSDVHLRSLEREADASRTLLENFLAQYQQTGSQQSFKQPDAIIISHASEPEKPSFPKKRILLVLALGAFGMLGVLIALLIEEFDRGLRSLGQVERVLGVRGLGLIPTVQTWLGRLRKPEDYVVEKPASALSEALRSLHTGIALSARSEVARTVMFASSLPKEGKTSLALSYARVLAHAGKKVVVVDCDLRRSALCRRLGLRRKAGLSDYIRGTAELDDIIHPDPRSTALIVPAGTAPATSATDILASERLAAFLRALAEHYDMVVIDTPPVLAVSDTQLLSRLVDKTVFVVRWEKTRAETAALAVRALHDAGADIAGVVLSMVNLKRHARYGYGDAGSYYAELRRYYVG</sequence>
<feature type="transmembrane region" description="Helical" evidence="16">
    <location>
        <begin position="448"/>
        <end position="468"/>
    </location>
</feature>
<comment type="similarity">
    <text evidence="2">Belongs to the CpsD/CapB family.</text>
</comment>
<reference evidence="20 21" key="1">
    <citation type="submission" date="2019-08" db="EMBL/GenBank/DDBJ databases">
        <title>Hyperibacter terrae gen. nov., sp. nov. and Hyperibacter viscosus sp. nov., two new members in the family Rhodospirillaceae isolated from the rhizosphere of Hypericum perforatum.</title>
        <authorList>
            <person name="Noviana Z."/>
        </authorList>
    </citation>
    <scope>NUCLEOTIDE SEQUENCE [LARGE SCALE GENOMIC DNA]</scope>
    <source>
        <strain evidence="20 21">R5913</strain>
    </source>
</reference>
<dbReference type="PANTHER" id="PTHR32309">
    <property type="entry name" value="TYROSINE-PROTEIN KINASE"/>
    <property type="match status" value="1"/>
</dbReference>
<evidence type="ECO:0000256" key="1">
    <source>
        <dbReference type="ARBA" id="ARBA00004429"/>
    </source>
</evidence>
<dbReference type="Gene3D" id="3.40.50.300">
    <property type="entry name" value="P-loop containing nucleotide triphosphate hydrolases"/>
    <property type="match status" value="1"/>
</dbReference>
<keyword evidence="9" id="KW-0547">Nucleotide-binding</keyword>
<evidence type="ECO:0000256" key="12">
    <source>
        <dbReference type="ARBA" id="ARBA00022989"/>
    </source>
</evidence>